<feature type="non-terminal residue" evidence="2">
    <location>
        <position position="414"/>
    </location>
</feature>
<gene>
    <name evidence="2" type="ORF">CR513_00752</name>
</gene>
<dbReference type="Proteomes" id="UP000257109">
    <property type="component" value="Unassembled WGS sequence"/>
</dbReference>
<proteinExistence type="predicted"/>
<feature type="non-terminal residue" evidence="2">
    <location>
        <position position="1"/>
    </location>
</feature>
<feature type="region of interest" description="Disordered" evidence="1">
    <location>
        <begin position="368"/>
        <end position="395"/>
    </location>
</feature>
<accession>A0A371IGL2</accession>
<dbReference type="AlphaFoldDB" id="A0A371IGL2"/>
<protein>
    <submittedName>
        <fullName evidence="2">Uncharacterized protein</fullName>
    </submittedName>
</protein>
<evidence type="ECO:0000313" key="2">
    <source>
        <dbReference type="EMBL" id="RDY14212.1"/>
    </source>
</evidence>
<reference evidence="2" key="1">
    <citation type="submission" date="2018-05" db="EMBL/GenBank/DDBJ databases">
        <title>Draft genome of Mucuna pruriens seed.</title>
        <authorList>
            <person name="Nnadi N.E."/>
            <person name="Vos R."/>
            <person name="Hasami M.H."/>
            <person name="Devisetty U.K."/>
            <person name="Aguiy J.C."/>
        </authorList>
    </citation>
    <scope>NUCLEOTIDE SEQUENCE [LARGE SCALE GENOMIC DNA]</scope>
    <source>
        <strain evidence="2">JCA_2017</strain>
    </source>
</reference>
<evidence type="ECO:0000256" key="1">
    <source>
        <dbReference type="SAM" id="MobiDB-lite"/>
    </source>
</evidence>
<keyword evidence="3" id="KW-1185">Reference proteome</keyword>
<feature type="compositionally biased region" description="Basic residues" evidence="1">
    <location>
        <begin position="374"/>
        <end position="387"/>
    </location>
</feature>
<sequence length="414" mass="46199">MELDIFFLKEKLLTDFPSLNHHEFEGEYYTSVGTKTLVLVQQPTKVFISHLFTKESVKSFYCDICQFVKHHRATFLPSNNKSVDFFDLVHSYVWGPITTFIYRAFILCVNCTSVVNSGRSGRYRAGAGRSCDGGDIASQIGVAAVAAERSGRDSAKSRRSGRYAAVLFLQGFLKFKIFLIFYVSRSAFSLLHSAFYVFPPAQFSGDILRGYPAIRYPAIPVPGLAAPLRYPGLTTMRVPLKFPKLFLLPWHLLHGLPAHKFGVKRLPLNQTASCSRAYDISPLGPPSGATVAFILETTGTKSSLTCNNVGTTLMKHKQVNLHILYMQTTIGKVKLQRPTAICKASAAFSTAIHLIALESNLPQWDCKNGQKQHTQTHGRLNNKRRMKERQDEHGGHRVGIEKVGVGWCQIQQEG</sequence>
<evidence type="ECO:0000313" key="3">
    <source>
        <dbReference type="Proteomes" id="UP000257109"/>
    </source>
</evidence>
<comment type="caution">
    <text evidence="2">The sequence shown here is derived from an EMBL/GenBank/DDBJ whole genome shotgun (WGS) entry which is preliminary data.</text>
</comment>
<dbReference type="EMBL" id="QJKJ01000111">
    <property type="protein sequence ID" value="RDY14212.1"/>
    <property type="molecule type" value="Genomic_DNA"/>
</dbReference>
<name>A0A371IGL2_MUCPR</name>
<organism evidence="2 3">
    <name type="scientific">Mucuna pruriens</name>
    <name type="common">Velvet bean</name>
    <name type="synonym">Dolichos pruriens</name>
    <dbReference type="NCBI Taxonomy" id="157652"/>
    <lineage>
        <taxon>Eukaryota</taxon>
        <taxon>Viridiplantae</taxon>
        <taxon>Streptophyta</taxon>
        <taxon>Embryophyta</taxon>
        <taxon>Tracheophyta</taxon>
        <taxon>Spermatophyta</taxon>
        <taxon>Magnoliopsida</taxon>
        <taxon>eudicotyledons</taxon>
        <taxon>Gunneridae</taxon>
        <taxon>Pentapetalae</taxon>
        <taxon>rosids</taxon>
        <taxon>fabids</taxon>
        <taxon>Fabales</taxon>
        <taxon>Fabaceae</taxon>
        <taxon>Papilionoideae</taxon>
        <taxon>50 kb inversion clade</taxon>
        <taxon>NPAAA clade</taxon>
        <taxon>indigoferoid/millettioid clade</taxon>
        <taxon>Phaseoleae</taxon>
        <taxon>Mucuna</taxon>
    </lineage>
</organism>